<dbReference type="GO" id="GO:0005576">
    <property type="term" value="C:extracellular region"/>
    <property type="evidence" value="ECO:0007669"/>
    <property type="project" value="UniProtKB-SubCell"/>
</dbReference>
<protein>
    <submittedName>
        <fullName evidence="7">mRNA</fullName>
    </submittedName>
</protein>
<feature type="chain" id="PRO_5020032930" evidence="6">
    <location>
        <begin position="20"/>
        <end position="77"/>
    </location>
</feature>
<dbReference type="EMBL" id="LS997996">
    <property type="protein sequence ID" value="SZA01510.1"/>
    <property type="molecule type" value="mRNA"/>
</dbReference>
<evidence type="ECO:0000256" key="1">
    <source>
        <dbReference type="ARBA" id="ARBA00004613"/>
    </source>
</evidence>
<gene>
    <name evidence="7" type="primary">U-AITX-Oulsp13</name>
</gene>
<dbReference type="SUPFAM" id="SSF57392">
    <property type="entry name" value="Defensin-like"/>
    <property type="match status" value="1"/>
</dbReference>
<dbReference type="InterPro" id="IPR023355">
    <property type="entry name" value="Myo_ane_neurotoxin_sf"/>
</dbReference>
<organism evidence="7">
    <name type="scientific">Oulactis sp.</name>
    <name type="common">Sea anemone</name>
    <dbReference type="NCBI Taxonomy" id="2093647"/>
    <lineage>
        <taxon>Eukaryota</taxon>
        <taxon>Metazoa</taxon>
        <taxon>Cnidaria</taxon>
        <taxon>Anthozoa</taxon>
        <taxon>Hexacorallia</taxon>
        <taxon>Actiniaria</taxon>
        <taxon>Actiniidae</taxon>
        <taxon>Oulactis</taxon>
    </lineage>
</organism>
<evidence type="ECO:0000256" key="2">
    <source>
        <dbReference type="ARBA" id="ARBA00007488"/>
    </source>
</evidence>
<sequence>MSRVLFLCLVILCATAVFATEYAEGEKRMMRLMKRAWTCVCENRVGDHWFLRGSCPSGHGYTSGCKFGSSICCYPRT</sequence>
<dbReference type="InterPro" id="IPR012414">
    <property type="entry name" value="BDS_K_chnl_tox"/>
</dbReference>
<keyword evidence="6" id="KW-0732">Signal</keyword>
<dbReference type="Gene3D" id="2.20.20.10">
    <property type="entry name" value="Anthopleurin-A"/>
    <property type="match status" value="1"/>
</dbReference>
<reference evidence="7" key="1">
    <citation type="submission" date="2018-09" db="EMBL/GenBank/DDBJ databases">
        <authorList>
            <person name="Mitchell L M."/>
        </authorList>
    </citation>
    <scope>NUCLEOTIDE SEQUENCE</scope>
    <source>
        <tissue evidence="7">Tentacle</tissue>
    </source>
</reference>
<keyword evidence="5" id="KW-1015">Disulfide bond</keyword>
<comment type="subcellular location">
    <subcellularLocation>
        <location evidence="1">Secreted</location>
    </subcellularLocation>
</comment>
<comment type="similarity">
    <text evidence="2">Belongs to the sea anemone type 3 (BDS) potassium channel toxin family.</text>
</comment>
<dbReference type="Pfam" id="PF07936">
    <property type="entry name" value="Defensin_4"/>
    <property type="match status" value="1"/>
</dbReference>
<proteinExistence type="evidence at transcript level"/>
<accession>A0A4D8XRJ6</accession>
<keyword evidence="3" id="KW-0964">Secreted</keyword>
<evidence type="ECO:0000256" key="4">
    <source>
        <dbReference type="ARBA" id="ARBA00022656"/>
    </source>
</evidence>
<dbReference type="GO" id="GO:0008200">
    <property type="term" value="F:ion channel inhibitor activity"/>
    <property type="evidence" value="ECO:0007669"/>
    <property type="project" value="InterPro"/>
</dbReference>
<feature type="signal peptide" evidence="6">
    <location>
        <begin position="1"/>
        <end position="19"/>
    </location>
</feature>
<dbReference type="AlphaFoldDB" id="A0A4D8XRJ6"/>
<dbReference type="GO" id="GO:0042151">
    <property type="term" value="C:nematocyst"/>
    <property type="evidence" value="ECO:0007669"/>
    <property type="project" value="InterPro"/>
</dbReference>
<evidence type="ECO:0000313" key="7">
    <source>
        <dbReference type="EMBL" id="SZA01510.1"/>
    </source>
</evidence>
<keyword evidence="4" id="KW-0800">Toxin</keyword>
<evidence type="ECO:0000256" key="3">
    <source>
        <dbReference type="ARBA" id="ARBA00022525"/>
    </source>
</evidence>
<dbReference type="GO" id="GO:0090729">
    <property type="term" value="F:toxin activity"/>
    <property type="evidence" value="ECO:0007669"/>
    <property type="project" value="UniProtKB-KW"/>
</dbReference>
<evidence type="ECO:0000256" key="6">
    <source>
        <dbReference type="SAM" id="SignalP"/>
    </source>
</evidence>
<name>A0A4D8XRJ6_OULSP</name>
<evidence type="ECO:0000256" key="5">
    <source>
        <dbReference type="ARBA" id="ARBA00023157"/>
    </source>
</evidence>